<reference evidence="1 2" key="1">
    <citation type="journal article" date="2014" name="Genome Announc.">
        <title>Genome Sequence of Bacillus simplex Strain P558, Isolated from a Human Fecal Sample.</title>
        <authorList>
            <person name="Croce O."/>
            <person name="Hugon P."/>
            <person name="Lagier J.C."/>
            <person name="Bibi F."/>
            <person name="Robert C."/>
            <person name="Azhar E.I."/>
            <person name="Raoult D."/>
            <person name="Fournier P.E."/>
        </authorList>
    </citation>
    <scope>NUCLEOTIDE SEQUENCE [LARGE SCALE GENOMIC DNA]</scope>
    <source>
        <strain evidence="1 2">P558</strain>
    </source>
</reference>
<keyword evidence="2" id="KW-1185">Reference proteome</keyword>
<evidence type="ECO:0000313" key="1">
    <source>
        <dbReference type="EMBL" id="CEG33168.1"/>
    </source>
</evidence>
<organism evidence="1 2">
    <name type="scientific">Peribacillus simplex</name>
    <dbReference type="NCBI Taxonomy" id="1478"/>
    <lineage>
        <taxon>Bacteria</taxon>
        <taxon>Bacillati</taxon>
        <taxon>Bacillota</taxon>
        <taxon>Bacilli</taxon>
        <taxon>Bacillales</taxon>
        <taxon>Bacillaceae</taxon>
        <taxon>Peribacillus</taxon>
    </lineage>
</organism>
<dbReference type="RefSeq" id="WP_048689415.1">
    <property type="nucleotide sequence ID" value="NZ_CCXW01000001.1"/>
</dbReference>
<name>A0AAN2PIN7_9BACI</name>
<proteinExistence type="predicted"/>
<dbReference type="EMBL" id="CCXW01000001">
    <property type="protein sequence ID" value="CEG33168.1"/>
    <property type="molecule type" value="Genomic_DNA"/>
</dbReference>
<accession>A0AAN2PIN7</accession>
<dbReference type="AlphaFoldDB" id="A0AAN2PIN7"/>
<sequence>METSQVTSLVSFPFPSVWGIHAAIAGRPIIWGTLIINSITDNKVIGTVNFRGIPIPINGFWNESTKQITFDSPYATFSGNLTIFDDPQIRIRHFILRGRLLMKPPSLQAGEYGTWIATTDISLNEYPINGNTYTEQLPPVGVFLTSNILHQLQHQNFGGYRGWTDGFLPY</sequence>
<protein>
    <submittedName>
        <fullName evidence="1">Uncharacterized protein</fullName>
    </submittedName>
</protein>
<evidence type="ECO:0000313" key="2">
    <source>
        <dbReference type="Proteomes" id="UP000182110"/>
    </source>
</evidence>
<dbReference type="Proteomes" id="UP000182110">
    <property type="component" value="Unassembled WGS sequence"/>
</dbReference>
<comment type="caution">
    <text evidence="1">The sequence shown here is derived from an EMBL/GenBank/DDBJ whole genome shotgun (WGS) entry which is preliminary data.</text>
</comment>
<gene>
    <name evidence="1" type="ORF">BN1180_03340</name>
</gene>